<keyword evidence="3" id="KW-0542">Nucleomorph</keyword>
<dbReference type="AlphaFoldDB" id="A0A0H5BJZ1"/>
<dbReference type="PANTHER" id="PTHR10381">
    <property type="entry name" value="ATP-DEPENDENT CLP PROTEASE PROTEOLYTIC SUBUNIT"/>
    <property type="match status" value="1"/>
</dbReference>
<evidence type="ECO:0000256" key="1">
    <source>
        <dbReference type="ARBA" id="ARBA00007039"/>
    </source>
</evidence>
<dbReference type="CDD" id="cd07017">
    <property type="entry name" value="S14_ClpP_2"/>
    <property type="match status" value="1"/>
</dbReference>
<dbReference type="GO" id="GO:0006515">
    <property type="term" value="P:protein quality control for misfolded or incompletely synthesized proteins"/>
    <property type="evidence" value="ECO:0007669"/>
    <property type="project" value="TreeGrafter"/>
</dbReference>
<dbReference type="GO" id="GO:0004176">
    <property type="term" value="F:ATP-dependent peptidase activity"/>
    <property type="evidence" value="ECO:0007669"/>
    <property type="project" value="InterPro"/>
</dbReference>
<evidence type="ECO:0000313" key="3">
    <source>
        <dbReference type="EMBL" id="BAS01460.1"/>
    </source>
</evidence>
<accession>A0A0H5BJZ1</accession>
<dbReference type="InterPro" id="IPR001907">
    <property type="entry name" value="ClpP"/>
</dbReference>
<dbReference type="PRINTS" id="PR00127">
    <property type="entry name" value="CLPPROTEASEP"/>
</dbReference>
<keyword evidence="3" id="KW-0645">Protease</keyword>
<dbReference type="InterPro" id="IPR029045">
    <property type="entry name" value="ClpP/crotonase-like_dom_sf"/>
</dbReference>
<dbReference type="Gene3D" id="3.90.226.10">
    <property type="entry name" value="2-enoyl-CoA Hydratase, Chain A, domain 1"/>
    <property type="match status" value="1"/>
</dbReference>
<keyword evidence="3" id="KW-0378">Hydrolase</keyword>
<reference evidence="3" key="1">
    <citation type="journal article" date="2015" name="Genome Biol. Evol.">
        <title>Nucleomorph Genome Sequences of Two Chlorarachniophytes, Amorphochlora amoebiformis and Lotharella vacuolata.</title>
        <authorList>
            <person name="Suzuki S."/>
            <person name="Shirato S."/>
            <person name="Hirakawa Y."/>
            <person name="Ishida K."/>
        </authorList>
    </citation>
    <scope>NUCLEOTIDE SEQUENCE</scope>
    <source>
        <strain evidence="3">CCMP240</strain>
    </source>
</reference>
<comment type="similarity">
    <text evidence="1 2">Belongs to the peptidase S14 family.</text>
</comment>
<organism evidence="3">
    <name type="scientific">Lotharella vacuolata</name>
    <dbReference type="NCBI Taxonomy" id="74820"/>
    <lineage>
        <taxon>Eukaryota</taxon>
        <taxon>Sar</taxon>
        <taxon>Rhizaria</taxon>
        <taxon>Cercozoa</taxon>
        <taxon>Chlorarachniophyceae</taxon>
        <taxon>Lotharella</taxon>
    </lineage>
</organism>
<dbReference type="GO" id="GO:0009368">
    <property type="term" value="C:endopeptidase Clp complex"/>
    <property type="evidence" value="ECO:0007669"/>
    <property type="project" value="TreeGrafter"/>
</dbReference>
<proteinExistence type="inferred from homology"/>
<dbReference type="GO" id="GO:0004252">
    <property type="term" value="F:serine-type endopeptidase activity"/>
    <property type="evidence" value="ECO:0007669"/>
    <property type="project" value="InterPro"/>
</dbReference>
<geneLocation type="nucleomorph" evidence="3"/>
<dbReference type="PANTHER" id="PTHR10381:SF12">
    <property type="entry name" value="ATP-DEPENDENT CLP PROTEASE PROTEOLYTIC SUBUNIT 5, CHLOROPLASTIC"/>
    <property type="match status" value="1"/>
</dbReference>
<name>A0A0H5BJZ1_9EUKA</name>
<dbReference type="SUPFAM" id="SSF52096">
    <property type="entry name" value="ClpP/crotonase"/>
    <property type="match status" value="1"/>
</dbReference>
<dbReference type="GO" id="GO:0051117">
    <property type="term" value="F:ATPase binding"/>
    <property type="evidence" value="ECO:0007669"/>
    <property type="project" value="TreeGrafter"/>
</dbReference>
<dbReference type="EMBL" id="AB996599">
    <property type="protein sequence ID" value="BAS01460.1"/>
    <property type="molecule type" value="Genomic_DNA"/>
</dbReference>
<dbReference type="InterPro" id="IPR023562">
    <property type="entry name" value="ClpP/TepA"/>
</dbReference>
<dbReference type="EMBL" id="AB996601">
    <property type="protein sequence ID" value="BAS01679.1"/>
    <property type="molecule type" value="Genomic_DNA"/>
</dbReference>
<gene>
    <name evidence="3" type="primary">clpP-3</name>
</gene>
<evidence type="ECO:0000256" key="2">
    <source>
        <dbReference type="RuleBase" id="RU003567"/>
    </source>
</evidence>
<dbReference type="Pfam" id="PF00574">
    <property type="entry name" value="CLP_protease"/>
    <property type="match status" value="1"/>
</dbReference>
<sequence length="215" mass="24442">MLIKRMFKQFNIISDKKTNFLDNEKRHFLLKIDYKKFINYFDDFEEPLLSKKIIPLYGVFNDSLAETIIMKILYLDNLEEFSNTLLIINSPGGSVAAGLAILDVINYTQMCIDTTCIAMAASMGAFILAAGNLNGRSSFCNSRIMIHQPLGGAEGEADDIELQSNEILYYKLLLSNYLSEFTKKKLRTILSDTDRDFFMSSHEALNYGLIDLIIN</sequence>
<protein>
    <recommendedName>
        <fullName evidence="2">ATP-dependent Clp protease proteolytic subunit</fullName>
    </recommendedName>
</protein>